<dbReference type="PROSITE" id="PS51186">
    <property type="entry name" value="GNAT"/>
    <property type="match status" value="1"/>
</dbReference>
<comment type="caution">
    <text evidence="5">The sequence shown here is derived from an EMBL/GenBank/DDBJ whole genome shotgun (WGS) entry which is preliminary data.</text>
</comment>
<name>A0ABU5HZ20_9HYPH</name>
<dbReference type="InterPro" id="IPR016181">
    <property type="entry name" value="Acyl_CoA_acyltransferase"/>
</dbReference>
<dbReference type="EMBL" id="JAXLPB010000001">
    <property type="protein sequence ID" value="MDY8108373.1"/>
    <property type="molecule type" value="Genomic_DNA"/>
</dbReference>
<dbReference type="Pfam" id="PF00583">
    <property type="entry name" value="Acetyltransf_1"/>
    <property type="match status" value="1"/>
</dbReference>
<evidence type="ECO:0000256" key="3">
    <source>
        <dbReference type="SAM" id="MobiDB-lite"/>
    </source>
</evidence>
<dbReference type="CDD" id="cd04301">
    <property type="entry name" value="NAT_SF"/>
    <property type="match status" value="1"/>
</dbReference>
<organism evidence="5 6">
    <name type="scientific">Fulvimarina uroteuthidis</name>
    <dbReference type="NCBI Taxonomy" id="3098149"/>
    <lineage>
        <taxon>Bacteria</taxon>
        <taxon>Pseudomonadati</taxon>
        <taxon>Pseudomonadota</taxon>
        <taxon>Alphaproteobacteria</taxon>
        <taxon>Hyphomicrobiales</taxon>
        <taxon>Aurantimonadaceae</taxon>
        <taxon>Fulvimarina</taxon>
    </lineage>
</organism>
<feature type="region of interest" description="Disordered" evidence="3">
    <location>
        <begin position="184"/>
        <end position="209"/>
    </location>
</feature>
<sequence length="209" mass="22991">MQLLDGNTQIPAGKIAAIATVLERRMDAPLPEAGIDARAGWTIRRVEAPRLDDYLDLYRRIGASHLWYGRLTQTEAEVAAYLAAETTAIFTLEVDGAAEGIMDLDFSAPGVCELVYFGVTPGLTGSGAARFMMAHVLSFVGQSGTDKLWLHTNTIDHPRAMAFYRRSGFVPVSQHLELADDPRRTGLYPRESAPQVPLFATSRPDRDRD</sequence>
<evidence type="ECO:0000256" key="2">
    <source>
        <dbReference type="ARBA" id="ARBA00023315"/>
    </source>
</evidence>
<protein>
    <submittedName>
        <fullName evidence="5">GNAT family N-acetyltransferase</fullName>
    </submittedName>
</protein>
<evidence type="ECO:0000313" key="6">
    <source>
        <dbReference type="Proteomes" id="UP001294412"/>
    </source>
</evidence>
<evidence type="ECO:0000256" key="1">
    <source>
        <dbReference type="ARBA" id="ARBA00022679"/>
    </source>
</evidence>
<feature type="domain" description="N-acetyltransferase" evidence="4">
    <location>
        <begin position="41"/>
        <end position="194"/>
    </location>
</feature>
<keyword evidence="1" id="KW-0808">Transferase</keyword>
<dbReference type="PANTHER" id="PTHR43800:SF1">
    <property type="entry name" value="PEPTIDYL-LYSINE N-ACETYLTRANSFERASE YJAB"/>
    <property type="match status" value="1"/>
</dbReference>
<proteinExistence type="predicted"/>
<keyword evidence="2" id="KW-0012">Acyltransferase</keyword>
<gene>
    <name evidence="5" type="ORF">U0C82_04300</name>
</gene>
<reference evidence="5 6" key="1">
    <citation type="submission" date="2023-12" db="EMBL/GenBank/DDBJ databases">
        <title>Description of Novel Strain Fulvimarina sp. 2208YS6-2-32 isolated from Uroteuthis (Photololigo) edulis.</title>
        <authorList>
            <person name="Park J.-S."/>
        </authorList>
    </citation>
    <scope>NUCLEOTIDE SEQUENCE [LARGE SCALE GENOMIC DNA]</scope>
    <source>
        <strain evidence="5 6">2208YS6-2-32</strain>
    </source>
</reference>
<dbReference type="Proteomes" id="UP001294412">
    <property type="component" value="Unassembled WGS sequence"/>
</dbReference>
<dbReference type="SUPFAM" id="SSF55729">
    <property type="entry name" value="Acyl-CoA N-acyltransferases (Nat)"/>
    <property type="match status" value="1"/>
</dbReference>
<dbReference type="Gene3D" id="3.40.630.30">
    <property type="match status" value="1"/>
</dbReference>
<evidence type="ECO:0000259" key="4">
    <source>
        <dbReference type="PROSITE" id="PS51186"/>
    </source>
</evidence>
<accession>A0ABU5HZ20</accession>
<dbReference type="RefSeq" id="WP_322185819.1">
    <property type="nucleotide sequence ID" value="NZ_JAXLPB010000001.1"/>
</dbReference>
<evidence type="ECO:0000313" key="5">
    <source>
        <dbReference type="EMBL" id="MDY8108373.1"/>
    </source>
</evidence>
<keyword evidence="6" id="KW-1185">Reference proteome</keyword>
<dbReference type="InterPro" id="IPR000182">
    <property type="entry name" value="GNAT_dom"/>
</dbReference>
<dbReference type="PANTHER" id="PTHR43800">
    <property type="entry name" value="PEPTIDYL-LYSINE N-ACETYLTRANSFERASE YJAB"/>
    <property type="match status" value="1"/>
</dbReference>